<keyword evidence="1" id="KW-0479">Metal-binding</keyword>
<evidence type="ECO:0000259" key="5">
    <source>
        <dbReference type="PROSITE" id="PS50081"/>
    </source>
</evidence>
<comment type="caution">
    <text evidence="6">The sequence shown here is derived from an EMBL/GenBank/DDBJ whole genome shotgun (WGS) entry which is preliminary data.</text>
</comment>
<keyword evidence="2" id="KW-0677">Repeat</keyword>
<reference evidence="6" key="1">
    <citation type="submission" date="2022-03" db="EMBL/GenBank/DDBJ databases">
        <title>A functionally conserved STORR gene fusion in Papaver species that diverged 16.8 million years ago.</title>
        <authorList>
            <person name="Catania T."/>
        </authorList>
    </citation>
    <scope>NUCLEOTIDE SEQUENCE</scope>
    <source>
        <strain evidence="6">S-191538</strain>
    </source>
</reference>
<evidence type="ECO:0000256" key="2">
    <source>
        <dbReference type="ARBA" id="ARBA00022737"/>
    </source>
</evidence>
<evidence type="ECO:0000313" key="7">
    <source>
        <dbReference type="Proteomes" id="UP001177140"/>
    </source>
</evidence>
<dbReference type="PROSITE" id="PS50081">
    <property type="entry name" value="ZF_DAG_PE_2"/>
    <property type="match status" value="1"/>
</dbReference>
<dbReference type="SUPFAM" id="SSF57889">
    <property type="entry name" value="Cysteine-rich domain"/>
    <property type="match status" value="2"/>
</dbReference>
<dbReference type="InterPro" id="IPR043145">
    <property type="entry name" value="Znf_ZZ_sf"/>
</dbReference>
<protein>
    <recommendedName>
        <fullName evidence="5">Phorbol-ester/DAG-type domain-containing protein</fullName>
    </recommendedName>
</protein>
<dbReference type="AlphaFoldDB" id="A0AA41S618"/>
<dbReference type="EMBL" id="JAJJMA010087617">
    <property type="protein sequence ID" value="MCL7029190.1"/>
    <property type="molecule type" value="Genomic_DNA"/>
</dbReference>
<evidence type="ECO:0000256" key="1">
    <source>
        <dbReference type="ARBA" id="ARBA00022723"/>
    </source>
</evidence>
<evidence type="ECO:0000256" key="4">
    <source>
        <dbReference type="ARBA" id="ARBA00022833"/>
    </source>
</evidence>
<name>A0AA41S618_PAPNU</name>
<dbReference type="Gene3D" id="3.30.60.90">
    <property type="match status" value="1"/>
</dbReference>
<dbReference type="Proteomes" id="UP001177140">
    <property type="component" value="Unassembled WGS sequence"/>
</dbReference>
<dbReference type="InterPro" id="IPR004146">
    <property type="entry name" value="DC1"/>
</dbReference>
<proteinExistence type="predicted"/>
<feature type="domain" description="Phorbol-ester/DAG-type" evidence="5">
    <location>
        <begin position="162"/>
        <end position="206"/>
    </location>
</feature>
<dbReference type="GO" id="GO:0008270">
    <property type="term" value="F:zinc ion binding"/>
    <property type="evidence" value="ECO:0007669"/>
    <property type="project" value="UniProtKB-KW"/>
</dbReference>
<evidence type="ECO:0000256" key="3">
    <source>
        <dbReference type="ARBA" id="ARBA00022771"/>
    </source>
</evidence>
<dbReference type="Pfam" id="PF03107">
    <property type="entry name" value="C1_2"/>
    <property type="match status" value="2"/>
</dbReference>
<keyword evidence="3" id="KW-0863">Zinc-finger</keyword>
<dbReference type="PANTHER" id="PTHR47841">
    <property type="entry name" value="DIACYLGLYCEROL KINASE THETA-LIKE-RELATED"/>
    <property type="match status" value="1"/>
</dbReference>
<dbReference type="InterPro" id="IPR002219">
    <property type="entry name" value="PKC_DAG/PE"/>
</dbReference>
<sequence>MAPTTPKTFSQEGKEQICTLQHFTHSHVLTKDQVFNEYEIQKEGNYHSNEFVCDACHTLGSGVRYHCKQCSFDIHEDCANCPQYLYMYPNHQLELVWEGSESIKKANGQLRPCDVCGDQVKGLFYICSSGAEKRYDDDRQFFYIHPLCSKFPSQVHHAIDKNHPLKFQSVPVIPNSLCAICRDVVYASSWSYRCDPCGVNIHLECVVLPFDNHHTGTTYSSLPPMDPQAQMHQQRGCWI</sequence>
<dbReference type="PANTHER" id="PTHR47841:SF7">
    <property type="entry name" value="CYSTEINE_HISTIDINE-RICH C1 DOMAIN PROTEIN"/>
    <property type="match status" value="1"/>
</dbReference>
<evidence type="ECO:0000313" key="6">
    <source>
        <dbReference type="EMBL" id="MCL7029190.1"/>
    </source>
</evidence>
<gene>
    <name evidence="6" type="ORF">MKW94_013127</name>
</gene>
<keyword evidence="7" id="KW-1185">Reference proteome</keyword>
<keyword evidence="4" id="KW-0862">Zinc</keyword>
<accession>A0AA41S618</accession>
<dbReference type="InterPro" id="IPR046349">
    <property type="entry name" value="C1-like_sf"/>
</dbReference>
<organism evidence="6 7">
    <name type="scientific">Papaver nudicaule</name>
    <name type="common">Iceland poppy</name>
    <dbReference type="NCBI Taxonomy" id="74823"/>
    <lineage>
        <taxon>Eukaryota</taxon>
        <taxon>Viridiplantae</taxon>
        <taxon>Streptophyta</taxon>
        <taxon>Embryophyta</taxon>
        <taxon>Tracheophyta</taxon>
        <taxon>Spermatophyta</taxon>
        <taxon>Magnoliopsida</taxon>
        <taxon>Ranunculales</taxon>
        <taxon>Papaveraceae</taxon>
        <taxon>Papaveroideae</taxon>
        <taxon>Papaver</taxon>
    </lineage>
</organism>